<dbReference type="SUPFAM" id="SSF110738">
    <property type="entry name" value="Glycerate kinase I"/>
    <property type="match status" value="1"/>
</dbReference>
<dbReference type="GO" id="GO:0008887">
    <property type="term" value="F:glycerate kinase activity"/>
    <property type="evidence" value="ECO:0007669"/>
    <property type="project" value="UniProtKB-UniRule"/>
</dbReference>
<evidence type="ECO:0000256" key="3">
    <source>
        <dbReference type="ARBA" id="ARBA00022777"/>
    </source>
</evidence>
<dbReference type="PIRSF" id="PIRSF006078">
    <property type="entry name" value="GlxK"/>
    <property type="match status" value="1"/>
</dbReference>
<dbReference type="NCBIfam" id="TIGR00045">
    <property type="entry name" value="glycerate kinase"/>
    <property type="match status" value="1"/>
</dbReference>
<evidence type="ECO:0000256" key="1">
    <source>
        <dbReference type="ARBA" id="ARBA00006284"/>
    </source>
</evidence>
<accession>A0A9D1DD52</accession>
<evidence type="ECO:0000313" key="5">
    <source>
        <dbReference type="EMBL" id="HIR41523.1"/>
    </source>
</evidence>
<dbReference type="InterPro" id="IPR018197">
    <property type="entry name" value="Glycerate_kinase_RE-like"/>
</dbReference>
<dbReference type="Pfam" id="PF02595">
    <property type="entry name" value="Gly_kinase"/>
    <property type="match status" value="1"/>
</dbReference>
<dbReference type="Gene3D" id="3.90.1510.10">
    <property type="entry name" value="Glycerate kinase, domain 2"/>
    <property type="match status" value="1"/>
</dbReference>
<proteinExistence type="inferred from homology"/>
<gene>
    <name evidence="5" type="ORF">IAB36_06835</name>
</gene>
<dbReference type="EMBL" id="DVGY01000153">
    <property type="protein sequence ID" value="HIR41523.1"/>
    <property type="molecule type" value="Genomic_DNA"/>
</dbReference>
<dbReference type="InterPro" id="IPR036129">
    <property type="entry name" value="Glycerate_kinase_sf"/>
</dbReference>
<dbReference type="GO" id="GO:0031388">
    <property type="term" value="P:organic acid phosphorylation"/>
    <property type="evidence" value="ECO:0007669"/>
    <property type="project" value="UniProtKB-UniRule"/>
</dbReference>
<comment type="similarity">
    <text evidence="1 4">Belongs to the glycerate kinase type-1 family.</text>
</comment>
<comment type="caution">
    <text evidence="5">The sequence shown here is derived from an EMBL/GenBank/DDBJ whole genome shotgun (WGS) entry which is preliminary data.</text>
</comment>
<dbReference type="PANTHER" id="PTHR21599:SF0">
    <property type="entry name" value="GLYCERATE KINASE"/>
    <property type="match status" value="1"/>
</dbReference>
<protein>
    <submittedName>
        <fullName evidence="5">Glycerate kinase</fullName>
    </submittedName>
</protein>
<dbReference type="Proteomes" id="UP000886749">
    <property type="component" value="Unassembled WGS sequence"/>
</dbReference>
<keyword evidence="2 4" id="KW-0808">Transferase</keyword>
<organism evidence="5 6">
    <name type="scientific">Candidatus Egerieicola pullicola</name>
    <dbReference type="NCBI Taxonomy" id="2840775"/>
    <lineage>
        <taxon>Bacteria</taxon>
        <taxon>Bacillati</taxon>
        <taxon>Bacillota</taxon>
        <taxon>Clostridia</taxon>
        <taxon>Eubacteriales</taxon>
        <taxon>Oscillospiraceae</taxon>
        <taxon>Oscillospiraceae incertae sedis</taxon>
        <taxon>Candidatus Egerieicola</taxon>
    </lineage>
</organism>
<dbReference type="PANTHER" id="PTHR21599">
    <property type="entry name" value="GLYCERATE KINASE"/>
    <property type="match status" value="1"/>
</dbReference>
<dbReference type="InterPro" id="IPR018193">
    <property type="entry name" value="Glyc_kinase_flavodox-like_fold"/>
</dbReference>
<sequence>MNLVFASDSFKGSLSSQTIAQILTEEAALAFPGCGTASVPVADGGEGTLDAVQSALSGTRRRVNISGPLFAPAQGEYLLLEHHTALIELAQAAGLTMVPPSRRDPRYTTTYGVGELIRDALDQGCTTIYLALGGSATNDGGIGAMSALGIRFLDERGRELSGVGEDLEQVRHIDRSGLHPKVADTKFIVMSDVTNPLLGRQGATYTFGPQKGADPQVLQQLEQGMDRYARLVSQTTGVSIATVPGGGAAGGMGAACLAFLNAEIRSGIQTVLDLAGFDALLEQADLVITGEGRLDGQSVGGKAVSGIARRCREKGVPVLAIAGSLGEGYEALLSQGVCGIMTLPDRPMLEAEAMEDAQELYRNAARRAFLLLKLGHQLKGIV</sequence>
<evidence type="ECO:0000256" key="4">
    <source>
        <dbReference type="PIRNR" id="PIRNR006078"/>
    </source>
</evidence>
<name>A0A9D1DD52_9FIRM</name>
<evidence type="ECO:0000256" key="2">
    <source>
        <dbReference type="ARBA" id="ARBA00022679"/>
    </source>
</evidence>
<evidence type="ECO:0000313" key="6">
    <source>
        <dbReference type="Proteomes" id="UP000886749"/>
    </source>
</evidence>
<dbReference type="AlphaFoldDB" id="A0A9D1DD52"/>
<dbReference type="Gene3D" id="3.40.50.10350">
    <property type="entry name" value="Glycerate kinase, domain 1"/>
    <property type="match status" value="1"/>
</dbReference>
<dbReference type="InterPro" id="IPR004381">
    <property type="entry name" value="Glycerate_kinase"/>
</dbReference>
<keyword evidence="3 4" id="KW-0418">Kinase</keyword>
<reference evidence="5" key="1">
    <citation type="submission" date="2020-10" db="EMBL/GenBank/DDBJ databases">
        <authorList>
            <person name="Gilroy R."/>
        </authorList>
    </citation>
    <scope>NUCLEOTIDE SEQUENCE</scope>
    <source>
        <strain evidence="5">CHK184-25365</strain>
    </source>
</reference>
<reference evidence="5" key="2">
    <citation type="journal article" date="2021" name="PeerJ">
        <title>Extensive microbial diversity within the chicken gut microbiome revealed by metagenomics and culture.</title>
        <authorList>
            <person name="Gilroy R."/>
            <person name="Ravi A."/>
            <person name="Getino M."/>
            <person name="Pursley I."/>
            <person name="Horton D.L."/>
            <person name="Alikhan N.F."/>
            <person name="Baker D."/>
            <person name="Gharbi K."/>
            <person name="Hall N."/>
            <person name="Watson M."/>
            <person name="Adriaenssens E.M."/>
            <person name="Foster-Nyarko E."/>
            <person name="Jarju S."/>
            <person name="Secka A."/>
            <person name="Antonio M."/>
            <person name="Oren A."/>
            <person name="Chaudhuri R.R."/>
            <person name="La Ragione R."/>
            <person name="Hildebrand F."/>
            <person name="Pallen M.J."/>
        </authorList>
    </citation>
    <scope>NUCLEOTIDE SEQUENCE</scope>
    <source>
        <strain evidence="5">CHK184-25365</strain>
    </source>
</reference>